<evidence type="ECO:0000256" key="4">
    <source>
        <dbReference type="ARBA" id="ARBA00023235"/>
    </source>
</evidence>
<dbReference type="Pfam" id="PF13378">
    <property type="entry name" value="MR_MLE_C"/>
    <property type="match status" value="1"/>
</dbReference>
<dbReference type="PANTHER" id="PTHR48080:SF3">
    <property type="entry name" value="ENOLASE SUPERFAMILY MEMBER DDB_G0284701"/>
    <property type="match status" value="1"/>
</dbReference>
<dbReference type="EC" id="5.1.1.-" evidence="5"/>
<reference evidence="7" key="1">
    <citation type="submission" date="2021-02" db="EMBL/GenBank/DDBJ databases">
        <title>The CRISPR/cas machinery reduction and long-range gene transfer in the hot spring cyanobacterium Synechococcus.</title>
        <authorList>
            <person name="Dvorak P."/>
            <person name="Jahodarova E."/>
            <person name="Hasler P."/>
            <person name="Poulickova A."/>
        </authorList>
    </citation>
    <scope>NUCLEOTIDE SEQUENCE</scope>
    <source>
        <strain evidence="7">Rupite</strain>
    </source>
</reference>
<name>A0ABT0CBF7_THEVL</name>
<dbReference type="PANTHER" id="PTHR48080">
    <property type="entry name" value="D-GALACTONATE DEHYDRATASE-RELATED"/>
    <property type="match status" value="1"/>
</dbReference>
<feature type="domain" description="Mandelate racemase/muconate lactonizing enzyme C-terminal" evidence="6">
    <location>
        <begin position="138"/>
        <end position="237"/>
    </location>
</feature>
<keyword evidence="8" id="KW-1185">Reference proteome</keyword>
<dbReference type="InterPro" id="IPR029017">
    <property type="entry name" value="Enolase-like_N"/>
</dbReference>
<organism evidence="7 8">
    <name type="scientific">Thermostichus vulcanus str. 'Rupite'</name>
    <dbReference type="NCBI Taxonomy" id="2813851"/>
    <lineage>
        <taxon>Bacteria</taxon>
        <taxon>Bacillati</taxon>
        <taxon>Cyanobacteriota</taxon>
        <taxon>Cyanophyceae</taxon>
        <taxon>Thermostichales</taxon>
        <taxon>Thermostichaceae</taxon>
        <taxon>Thermostichus</taxon>
    </lineage>
</organism>
<evidence type="ECO:0000256" key="3">
    <source>
        <dbReference type="ARBA" id="ARBA00022842"/>
    </source>
</evidence>
<dbReference type="SMART" id="SM00922">
    <property type="entry name" value="MR_MLE"/>
    <property type="match status" value="1"/>
</dbReference>
<dbReference type="InterPro" id="IPR013341">
    <property type="entry name" value="Mandelate_racemase_N_dom"/>
</dbReference>
<dbReference type="InterPro" id="IPR029065">
    <property type="entry name" value="Enolase_C-like"/>
</dbReference>
<dbReference type="SUPFAM" id="SSF51604">
    <property type="entry name" value="Enolase C-terminal domain-like"/>
    <property type="match status" value="1"/>
</dbReference>
<dbReference type="InterPro" id="IPR034603">
    <property type="entry name" value="Dipeptide_epimerase"/>
</dbReference>
<accession>A0ABT0CBF7</accession>
<dbReference type="Pfam" id="PF02746">
    <property type="entry name" value="MR_MLE_N"/>
    <property type="match status" value="1"/>
</dbReference>
<dbReference type="InterPro" id="IPR013342">
    <property type="entry name" value="Mandelate_racemase_C"/>
</dbReference>
<dbReference type="SFLD" id="SFLDG00180">
    <property type="entry name" value="muconate_cycloisomerase"/>
    <property type="match status" value="1"/>
</dbReference>
<dbReference type="SFLD" id="SFLDS00001">
    <property type="entry name" value="Enolase"/>
    <property type="match status" value="1"/>
</dbReference>
<dbReference type="CDD" id="cd03319">
    <property type="entry name" value="L-Ala-DL-Glu_epimerase"/>
    <property type="match status" value="1"/>
</dbReference>
<comment type="similarity">
    <text evidence="1 5">Belongs to the mandelate racemase/muconate lactonizing enzyme family.</text>
</comment>
<dbReference type="Gene3D" id="3.20.20.120">
    <property type="entry name" value="Enolase-like C-terminal domain"/>
    <property type="match status" value="1"/>
</dbReference>
<keyword evidence="3 5" id="KW-0460">Magnesium</keyword>
<evidence type="ECO:0000259" key="6">
    <source>
        <dbReference type="SMART" id="SM00922"/>
    </source>
</evidence>
<dbReference type="EMBL" id="JAFIRA010000014">
    <property type="protein sequence ID" value="MCJ2542695.1"/>
    <property type="molecule type" value="Genomic_DNA"/>
</dbReference>
<sequence length="352" mass="38738">MQVYVETFTIHKRYALTISRGTHTDTTLAWVRIEQEGVEGWGEACPFSLSEDQHQSLEDILTGLEVTKGLLRRYSAWERQQVEERLRQEGIPSAARAAVDMALHDWMGKKLGMPLWQLWGLDRARIQPTTMTIGIASPQEAQQRALVWMKETQTQSFKIKLGSDQGLMADQNMLIAVQEVIPLGSLITVDANGAWTVEQSLSMSNWLAGQGVSYLEQPLNRGQEAGLITLWHESKLPIFVDESCLDSRDIPALTDRVHGINIKLMKCGGLSEALRMIHTAKSNGLQVMLGCYSNTALGNTAAAHLAPLVDYLDLDSHLNLVDDPFSGAILHNGCLVPTDQPGLGVTLSGVLG</sequence>
<proteinExistence type="inferred from homology"/>
<gene>
    <name evidence="7" type="ORF">JX360_07205</name>
</gene>
<dbReference type="InterPro" id="IPR036849">
    <property type="entry name" value="Enolase-like_C_sf"/>
</dbReference>
<dbReference type="SFLD" id="SFLDF00010">
    <property type="entry name" value="dipeptide_epimerase"/>
    <property type="match status" value="1"/>
</dbReference>
<keyword evidence="2 5" id="KW-0479">Metal-binding</keyword>
<dbReference type="RefSeq" id="WP_244349976.1">
    <property type="nucleotide sequence ID" value="NZ_JAFIRA010000014.1"/>
</dbReference>
<dbReference type="InterPro" id="IPR034593">
    <property type="entry name" value="DgoD-like"/>
</dbReference>
<dbReference type="Proteomes" id="UP000830835">
    <property type="component" value="Unassembled WGS sequence"/>
</dbReference>
<comment type="cofactor">
    <cofactor evidence="5">
        <name>Mg(2+)</name>
        <dbReference type="ChEBI" id="CHEBI:18420"/>
    </cofactor>
    <text evidence="5">Binds 1 Mg(2+) ion per subunit.</text>
</comment>
<dbReference type="Gene3D" id="3.30.390.10">
    <property type="entry name" value="Enolase-like, N-terminal domain"/>
    <property type="match status" value="1"/>
</dbReference>
<evidence type="ECO:0000313" key="8">
    <source>
        <dbReference type="Proteomes" id="UP000830835"/>
    </source>
</evidence>
<evidence type="ECO:0000313" key="7">
    <source>
        <dbReference type="EMBL" id="MCJ2542695.1"/>
    </source>
</evidence>
<protein>
    <recommendedName>
        <fullName evidence="5">Dipeptide epimerase</fullName>
        <ecNumber evidence="5">5.1.1.-</ecNumber>
    </recommendedName>
</protein>
<evidence type="ECO:0000256" key="2">
    <source>
        <dbReference type="ARBA" id="ARBA00022723"/>
    </source>
</evidence>
<dbReference type="SUPFAM" id="SSF54826">
    <property type="entry name" value="Enolase N-terminal domain-like"/>
    <property type="match status" value="1"/>
</dbReference>
<keyword evidence="4 5" id="KW-0413">Isomerase</keyword>
<comment type="caution">
    <text evidence="7">The sequence shown here is derived from an EMBL/GenBank/DDBJ whole genome shotgun (WGS) entry which is preliminary data.</text>
</comment>
<evidence type="ECO:0000256" key="5">
    <source>
        <dbReference type="RuleBase" id="RU366006"/>
    </source>
</evidence>
<evidence type="ECO:0000256" key="1">
    <source>
        <dbReference type="ARBA" id="ARBA00008031"/>
    </source>
</evidence>